<dbReference type="Proteomes" id="UP000608154">
    <property type="component" value="Unassembled WGS sequence"/>
</dbReference>
<evidence type="ECO:0000256" key="2">
    <source>
        <dbReference type="ARBA" id="ARBA00009773"/>
    </source>
</evidence>
<organism evidence="7 8">
    <name type="scientific">Novosphingobium endophyticum</name>
    <dbReference type="NCBI Taxonomy" id="1955250"/>
    <lineage>
        <taxon>Bacteria</taxon>
        <taxon>Pseudomonadati</taxon>
        <taxon>Pseudomonadota</taxon>
        <taxon>Alphaproteobacteria</taxon>
        <taxon>Sphingomonadales</taxon>
        <taxon>Sphingomonadaceae</taxon>
        <taxon>Novosphingobium</taxon>
    </lineage>
</organism>
<reference evidence="7" key="1">
    <citation type="journal article" date="2014" name="Int. J. Syst. Evol. Microbiol.">
        <title>Complete genome sequence of Corynebacterium casei LMG S-19264T (=DSM 44701T), isolated from a smear-ripened cheese.</title>
        <authorList>
            <consortium name="US DOE Joint Genome Institute (JGI-PGF)"/>
            <person name="Walter F."/>
            <person name="Albersmeier A."/>
            <person name="Kalinowski J."/>
            <person name="Ruckert C."/>
        </authorList>
    </citation>
    <scope>NUCLEOTIDE SEQUENCE</scope>
    <source>
        <strain evidence="7">CGMCC 1.15095</strain>
    </source>
</reference>
<evidence type="ECO:0000256" key="5">
    <source>
        <dbReference type="ARBA" id="ARBA00023136"/>
    </source>
</evidence>
<protein>
    <submittedName>
        <fullName evidence="7">AI-2E family transporter</fullName>
    </submittedName>
</protein>
<feature type="transmembrane region" description="Helical" evidence="6">
    <location>
        <begin position="214"/>
        <end position="237"/>
    </location>
</feature>
<dbReference type="Pfam" id="PF01594">
    <property type="entry name" value="AI-2E_transport"/>
    <property type="match status" value="1"/>
</dbReference>
<accession>A0A916X4T8</accession>
<keyword evidence="5 6" id="KW-0472">Membrane</keyword>
<dbReference type="EMBL" id="BMHK01000006">
    <property type="protein sequence ID" value="GGB95233.1"/>
    <property type="molecule type" value="Genomic_DNA"/>
</dbReference>
<keyword evidence="8" id="KW-1185">Reference proteome</keyword>
<dbReference type="AlphaFoldDB" id="A0A916X4T8"/>
<feature type="transmembrane region" description="Helical" evidence="6">
    <location>
        <begin position="14"/>
        <end position="31"/>
    </location>
</feature>
<dbReference type="GO" id="GO:0016020">
    <property type="term" value="C:membrane"/>
    <property type="evidence" value="ECO:0007669"/>
    <property type="project" value="UniProtKB-SubCell"/>
</dbReference>
<gene>
    <name evidence="7" type="ORF">GCM10011494_12110</name>
</gene>
<evidence type="ECO:0000313" key="7">
    <source>
        <dbReference type="EMBL" id="GGB95233.1"/>
    </source>
</evidence>
<feature type="transmembrane region" description="Helical" evidence="6">
    <location>
        <begin position="143"/>
        <end position="166"/>
    </location>
</feature>
<feature type="transmembrane region" description="Helical" evidence="6">
    <location>
        <begin position="257"/>
        <end position="278"/>
    </location>
</feature>
<feature type="transmembrane region" description="Helical" evidence="6">
    <location>
        <begin position="37"/>
        <end position="55"/>
    </location>
</feature>
<feature type="transmembrane region" description="Helical" evidence="6">
    <location>
        <begin position="67"/>
        <end position="88"/>
    </location>
</feature>
<dbReference type="PANTHER" id="PTHR21716">
    <property type="entry name" value="TRANSMEMBRANE PROTEIN"/>
    <property type="match status" value="1"/>
</dbReference>
<keyword evidence="4 6" id="KW-1133">Transmembrane helix</keyword>
<comment type="similarity">
    <text evidence="2">Belongs to the autoinducer-2 exporter (AI-2E) (TC 2.A.86) family.</text>
</comment>
<keyword evidence="3 6" id="KW-0812">Transmembrane</keyword>
<sequence>MMKRLIPDDADKRFIRRVVILIAILLVVMALYRAIHIFILAFGSILGAIIIRSLSSAYESRLHLPHRWAVLAGMLTALAFIVALVWLFTVQFGQQINLFVTSLPEIVGQLEAMLSTSPVGAKIVDAVEAAYAGSRVATDIGGIVAGSAELVLNILLVIVGSFFLAADPTAYERGFLLLVPEPQREAFADALEETAEKLRAWLIAQMIQMTTMGVMVGVGLWLAGVPSAAALGLLAGLSEFIPYIGPTVAMVPALGLAATRGTDVLIGALVTFAVVRLIQTNLITPYVQQRVIRIPPAITLFAILAIGAITGLYGLFFAAAFLVVIFTLVRSLYVSEVLGERLRDEDSAPGSHGERNP</sequence>
<dbReference type="GO" id="GO:0055085">
    <property type="term" value="P:transmembrane transport"/>
    <property type="evidence" value="ECO:0007669"/>
    <property type="project" value="TreeGrafter"/>
</dbReference>
<name>A0A916X4T8_9SPHN</name>
<proteinExistence type="inferred from homology"/>
<evidence type="ECO:0000256" key="4">
    <source>
        <dbReference type="ARBA" id="ARBA00022989"/>
    </source>
</evidence>
<comment type="subcellular location">
    <subcellularLocation>
        <location evidence="1">Membrane</location>
        <topology evidence="1">Multi-pass membrane protein</topology>
    </subcellularLocation>
</comment>
<evidence type="ECO:0000256" key="6">
    <source>
        <dbReference type="SAM" id="Phobius"/>
    </source>
</evidence>
<evidence type="ECO:0000256" key="3">
    <source>
        <dbReference type="ARBA" id="ARBA00022692"/>
    </source>
</evidence>
<comment type="caution">
    <text evidence="7">The sequence shown here is derived from an EMBL/GenBank/DDBJ whole genome shotgun (WGS) entry which is preliminary data.</text>
</comment>
<evidence type="ECO:0000313" key="8">
    <source>
        <dbReference type="Proteomes" id="UP000608154"/>
    </source>
</evidence>
<dbReference type="PANTHER" id="PTHR21716:SF62">
    <property type="entry name" value="TRANSPORT PROTEIN YDBI-RELATED"/>
    <property type="match status" value="1"/>
</dbReference>
<reference evidence="7" key="2">
    <citation type="submission" date="2020-09" db="EMBL/GenBank/DDBJ databases">
        <authorList>
            <person name="Sun Q."/>
            <person name="Zhou Y."/>
        </authorList>
    </citation>
    <scope>NUCLEOTIDE SEQUENCE</scope>
    <source>
        <strain evidence="7">CGMCC 1.15095</strain>
    </source>
</reference>
<feature type="transmembrane region" description="Helical" evidence="6">
    <location>
        <begin position="315"/>
        <end position="333"/>
    </location>
</feature>
<dbReference type="InterPro" id="IPR002549">
    <property type="entry name" value="AI-2E-like"/>
</dbReference>
<evidence type="ECO:0000256" key="1">
    <source>
        <dbReference type="ARBA" id="ARBA00004141"/>
    </source>
</evidence>
<feature type="transmembrane region" description="Helical" evidence="6">
    <location>
        <begin position="290"/>
        <end position="309"/>
    </location>
</feature>